<proteinExistence type="predicted"/>
<dbReference type="STRING" id="504797.SAMN05421678_11870"/>
<reference evidence="5 8" key="2">
    <citation type="submission" date="2020-07" db="EMBL/GenBank/DDBJ databases">
        <title>Sequencing the genomes of 1000 actinobacteria strains.</title>
        <authorList>
            <person name="Klenk H.-P."/>
        </authorList>
    </citation>
    <scope>NUCLEOTIDE SEQUENCE [LARGE SCALE GENOMIC DNA]</scope>
    <source>
        <strain evidence="5 8">DSM 45117</strain>
    </source>
</reference>
<dbReference type="Proteomes" id="UP000199052">
    <property type="component" value="Unassembled WGS sequence"/>
</dbReference>
<dbReference type="Gene3D" id="1.10.357.10">
    <property type="entry name" value="Tetracycline Repressor, domain 2"/>
    <property type="match status" value="1"/>
</dbReference>
<evidence type="ECO:0000313" key="5">
    <source>
        <dbReference type="EMBL" id="NYH85316.1"/>
    </source>
</evidence>
<reference evidence="6 7" key="1">
    <citation type="submission" date="2016-10" db="EMBL/GenBank/DDBJ databases">
        <authorList>
            <person name="de Groot N.N."/>
        </authorList>
    </citation>
    <scope>NUCLEOTIDE SEQUENCE [LARGE SCALE GENOMIC DNA]</scope>
    <source>
        <strain evidence="6 7">CPCC 202808</strain>
    </source>
</reference>
<dbReference type="PANTHER" id="PTHR30055:SF200">
    <property type="entry name" value="HTH-TYPE TRANSCRIPTIONAL REPRESSOR BDCR"/>
    <property type="match status" value="1"/>
</dbReference>
<evidence type="ECO:0000313" key="8">
    <source>
        <dbReference type="Proteomes" id="UP000533017"/>
    </source>
</evidence>
<dbReference type="PANTHER" id="PTHR30055">
    <property type="entry name" value="HTH-TYPE TRANSCRIPTIONAL REGULATOR RUTR"/>
    <property type="match status" value="1"/>
</dbReference>
<evidence type="ECO:0000256" key="1">
    <source>
        <dbReference type="ARBA" id="ARBA00023125"/>
    </source>
</evidence>
<feature type="domain" description="HTH tetR-type" evidence="4">
    <location>
        <begin position="37"/>
        <end position="95"/>
    </location>
</feature>
<dbReference type="SUPFAM" id="SSF46689">
    <property type="entry name" value="Homeodomain-like"/>
    <property type="match status" value="1"/>
</dbReference>
<evidence type="ECO:0000313" key="6">
    <source>
        <dbReference type="EMBL" id="SFH45619.1"/>
    </source>
</evidence>
<keyword evidence="8" id="KW-1185">Reference proteome</keyword>
<evidence type="ECO:0000259" key="4">
    <source>
        <dbReference type="PROSITE" id="PS50977"/>
    </source>
</evidence>
<evidence type="ECO:0000256" key="3">
    <source>
        <dbReference type="SAM" id="MobiDB-lite"/>
    </source>
</evidence>
<gene>
    <name evidence="5" type="ORF">FHR37_004167</name>
    <name evidence="6" type="ORF">SAMN05421678_11870</name>
</gene>
<dbReference type="InterPro" id="IPR001647">
    <property type="entry name" value="HTH_TetR"/>
</dbReference>
<dbReference type="EMBL" id="FOOI01000018">
    <property type="protein sequence ID" value="SFH45619.1"/>
    <property type="molecule type" value="Genomic_DNA"/>
</dbReference>
<dbReference type="InterPro" id="IPR050109">
    <property type="entry name" value="HTH-type_TetR-like_transc_reg"/>
</dbReference>
<dbReference type="SUPFAM" id="SSF48498">
    <property type="entry name" value="Tetracyclin repressor-like, C-terminal domain"/>
    <property type="match status" value="1"/>
</dbReference>
<accession>A0A1I3A7C7</accession>
<dbReference type="InterPro" id="IPR009057">
    <property type="entry name" value="Homeodomain-like_sf"/>
</dbReference>
<protein>
    <submittedName>
        <fullName evidence="5">AcrR family transcriptional regulator</fullName>
    </submittedName>
    <submittedName>
        <fullName evidence="6">DNA-binding transcriptional regulator, AcrR family</fullName>
    </submittedName>
</protein>
<dbReference type="PROSITE" id="PS50977">
    <property type="entry name" value="HTH_TETR_2"/>
    <property type="match status" value="1"/>
</dbReference>
<dbReference type="InterPro" id="IPR036271">
    <property type="entry name" value="Tet_transcr_reg_TetR-rel_C_sf"/>
</dbReference>
<dbReference type="RefSeq" id="WP_092888300.1">
    <property type="nucleotide sequence ID" value="NZ_FOOI01000018.1"/>
</dbReference>
<organism evidence="6 7">
    <name type="scientific">Actinopolymorpha cephalotaxi</name>
    <dbReference type="NCBI Taxonomy" id="504797"/>
    <lineage>
        <taxon>Bacteria</taxon>
        <taxon>Bacillati</taxon>
        <taxon>Actinomycetota</taxon>
        <taxon>Actinomycetes</taxon>
        <taxon>Propionibacteriales</taxon>
        <taxon>Actinopolymorphaceae</taxon>
        <taxon>Actinopolymorpha</taxon>
    </lineage>
</organism>
<dbReference type="EMBL" id="JACBZA010000001">
    <property type="protein sequence ID" value="NYH85316.1"/>
    <property type="molecule type" value="Genomic_DNA"/>
</dbReference>
<feature type="DNA-binding region" description="H-T-H motif" evidence="2">
    <location>
        <begin position="58"/>
        <end position="77"/>
    </location>
</feature>
<dbReference type="GO" id="GO:0000976">
    <property type="term" value="F:transcription cis-regulatory region binding"/>
    <property type="evidence" value="ECO:0007669"/>
    <property type="project" value="TreeGrafter"/>
</dbReference>
<dbReference type="OrthoDB" id="3869819at2"/>
<dbReference type="GO" id="GO:0003700">
    <property type="term" value="F:DNA-binding transcription factor activity"/>
    <property type="evidence" value="ECO:0007669"/>
    <property type="project" value="TreeGrafter"/>
</dbReference>
<evidence type="ECO:0000256" key="2">
    <source>
        <dbReference type="PROSITE-ProRule" id="PRU00335"/>
    </source>
</evidence>
<keyword evidence="1 2" id="KW-0238">DNA-binding</keyword>
<sequence length="225" mass="24409">MPARQRAGTPKRGTSRGGASSAPERRRGAKNVRADAQRNRTAIIHATVESLRNDSDASVADIAAAAGVGRMTLYGHFKTRAELVEAALVDRLKRGEEVLGQVDLDRDPHDAFVALIDSSWTLVDQSRALLAAAQKELPPARIRELHHKAETRVRDLLERGQREGAFRTDLPVSWLLATTHVIIHGAADEIAAGRLTPEAAPRYISATLLSAFEPSAPGMKPPARR</sequence>
<evidence type="ECO:0000313" key="7">
    <source>
        <dbReference type="Proteomes" id="UP000199052"/>
    </source>
</evidence>
<dbReference type="Proteomes" id="UP000533017">
    <property type="component" value="Unassembled WGS sequence"/>
</dbReference>
<dbReference type="Pfam" id="PF00440">
    <property type="entry name" value="TetR_N"/>
    <property type="match status" value="1"/>
</dbReference>
<name>A0A1I3A7C7_9ACTN</name>
<feature type="region of interest" description="Disordered" evidence="3">
    <location>
        <begin position="1"/>
        <end position="37"/>
    </location>
</feature>
<dbReference type="AlphaFoldDB" id="A0A1I3A7C7"/>